<feature type="region of interest" description="Disordered" evidence="1">
    <location>
        <begin position="25"/>
        <end position="52"/>
    </location>
</feature>
<reference evidence="3 4" key="1">
    <citation type="submission" date="2020-08" db="EMBL/GenBank/DDBJ databases">
        <title>Sequencing the genomes of 1000 actinobacteria strains.</title>
        <authorList>
            <person name="Klenk H.-P."/>
        </authorList>
    </citation>
    <scope>NUCLEOTIDE SEQUENCE [LARGE SCALE GENOMIC DNA]</scope>
    <source>
        <strain evidence="3 4">DSM 44320</strain>
    </source>
</reference>
<gene>
    <name evidence="3" type="ORF">FHR33_003380</name>
</gene>
<evidence type="ECO:0000313" key="4">
    <source>
        <dbReference type="Proteomes" id="UP000579945"/>
    </source>
</evidence>
<proteinExistence type="predicted"/>
<name>A0A7W5V549_9ACTN</name>
<sequence length="87" mass="8593">MQHRAASVTTLALALALLAAPAAAGAPSIGDRSPRGGPVPQPSGTPAPGAPEKYCVTVPTNAIAQAWTSMATGGGLRDFPLMTIAPC</sequence>
<feature type="compositionally biased region" description="Pro residues" evidence="1">
    <location>
        <begin position="37"/>
        <end position="49"/>
    </location>
</feature>
<feature type="chain" id="PRO_5038504542" evidence="2">
    <location>
        <begin position="25"/>
        <end position="87"/>
    </location>
</feature>
<evidence type="ECO:0000313" key="3">
    <source>
        <dbReference type="EMBL" id="MBB3727520.1"/>
    </source>
</evidence>
<evidence type="ECO:0000256" key="2">
    <source>
        <dbReference type="SAM" id="SignalP"/>
    </source>
</evidence>
<protein>
    <submittedName>
        <fullName evidence="3">Uncharacterized protein</fullName>
    </submittedName>
</protein>
<accession>A0A7W5V549</accession>
<dbReference type="GeneID" id="95389815"/>
<dbReference type="RefSeq" id="WP_183648193.1">
    <property type="nucleotide sequence ID" value="NZ_JACIBV010000001.1"/>
</dbReference>
<feature type="signal peptide" evidence="2">
    <location>
        <begin position="1"/>
        <end position="24"/>
    </location>
</feature>
<evidence type="ECO:0000256" key="1">
    <source>
        <dbReference type="SAM" id="MobiDB-lite"/>
    </source>
</evidence>
<dbReference type="Proteomes" id="UP000579945">
    <property type="component" value="Unassembled WGS sequence"/>
</dbReference>
<keyword evidence="2" id="KW-0732">Signal</keyword>
<dbReference type="EMBL" id="JACIBV010000001">
    <property type="protein sequence ID" value="MBB3727520.1"/>
    <property type="molecule type" value="Genomic_DNA"/>
</dbReference>
<comment type="caution">
    <text evidence="3">The sequence shown here is derived from an EMBL/GenBank/DDBJ whole genome shotgun (WGS) entry which is preliminary data.</text>
</comment>
<organism evidence="3 4">
    <name type="scientific">Nonomuraea dietziae</name>
    <dbReference type="NCBI Taxonomy" id="65515"/>
    <lineage>
        <taxon>Bacteria</taxon>
        <taxon>Bacillati</taxon>
        <taxon>Actinomycetota</taxon>
        <taxon>Actinomycetes</taxon>
        <taxon>Streptosporangiales</taxon>
        <taxon>Streptosporangiaceae</taxon>
        <taxon>Nonomuraea</taxon>
    </lineage>
</organism>
<dbReference type="AlphaFoldDB" id="A0A7W5V549"/>
<keyword evidence="4" id="KW-1185">Reference proteome</keyword>